<dbReference type="EMBL" id="KY065456">
    <property type="protein sequence ID" value="APD21918.1"/>
    <property type="molecule type" value="Genomic_DNA"/>
</dbReference>
<dbReference type="CDD" id="cd00093">
    <property type="entry name" value="HTH_XRE"/>
    <property type="match status" value="1"/>
</dbReference>
<reference evidence="2 3" key="1">
    <citation type="journal article" date="2017" name="Sci. Rep.">
        <title>Pneumococcal prophages are diverse, but not without structure or history.</title>
        <authorList>
            <person name="Brueggemann A.B."/>
            <person name="Harrold C.L."/>
            <person name="Rezaei Javan R."/>
            <person name="van Tonder A.J."/>
            <person name="McDonnell A.J."/>
            <person name="Edwards B.A."/>
        </authorList>
    </citation>
    <scope>NUCLEOTIDE SEQUENCE [LARGE SCALE GENOMIC DNA]</scope>
</reference>
<dbReference type="PROSITE" id="PS50943">
    <property type="entry name" value="HTH_CROC1"/>
    <property type="match status" value="1"/>
</dbReference>
<sequence length="70" mass="8168">MSGVMVLDKPYLNLKSIIVSKGMKQKEIAEQLDMDKSTFNMKVNRYRGRDFTFSEASKLSKLLDIRMEDF</sequence>
<evidence type="ECO:0000313" key="3">
    <source>
        <dbReference type="Proteomes" id="UP000221326"/>
    </source>
</evidence>
<name>A0A1S5S8R4_9CAUD</name>
<gene>
    <name evidence="2" type="ORF">IPP15_00004</name>
</gene>
<accession>A0A1S5S8R4</accession>
<dbReference type="Gene3D" id="1.10.260.40">
    <property type="entry name" value="lambda repressor-like DNA-binding domains"/>
    <property type="match status" value="1"/>
</dbReference>
<dbReference type="SMART" id="SM00530">
    <property type="entry name" value="HTH_XRE"/>
    <property type="match status" value="1"/>
</dbReference>
<evidence type="ECO:0000313" key="2">
    <source>
        <dbReference type="EMBL" id="APD21918.1"/>
    </source>
</evidence>
<proteinExistence type="predicted"/>
<evidence type="ECO:0000259" key="1">
    <source>
        <dbReference type="PROSITE" id="PS50943"/>
    </source>
</evidence>
<dbReference type="Proteomes" id="UP000221326">
    <property type="component" value="Segment"/>
</dbReference>
<protein>
    <recommendedName>
        <fullName evidence="1">HTH cro/C1-type domain-containing protein</fullName>
    </recommendedName>
</protein>
<keyword evidence="3" id="KW-1185">Reference proteome</keyword>
<dbReference type="SUPFAM" id="SSF47413">
    <property type="entry name" value="lambda repressor-like DNA-binding domains"/>
    <property type="match status" value="1"/>
</dbReference>
<organism evidence="2 3">
    <name type="scientific">Streptococcus phage IPP15</name>
    <dbReference type="NCBI Taxonomy" id="1916155"/>
    <lineage>
        <taxon>Viruses</taxon>
        <taxon>Duplodnaviria</taxon>
        <taxon>Heunggongvirae</taxon>
        <taxon>Uroviricota</taxon>
        <taxon>Caudoviricetes</taxon>
        <taxon>Ferrettivirinae</taxon>
        <taxon>Norfolkplacevirus</taxon>
        <taxon>Norfolkplacevirus IPP15</taxon>
    </lineage>
</organism>
<dbReference type="InterPro" id="IPR001387">
    <property type="entry name" value="Cro/C1-type_HTH"/>
</dbReference>
<feature type="domain" description="HTH cro/C1-type" evidence="1">
    <location>
        <begin position="14"/>
        <end position="70"/>
    </location>
</feature>
<dbReference type="InterPro" id="IPR010982">
    <property type="entry name" value="Lambda_DNA-bd_dom_sf"/>
</dbReference>
<dbReference type="GO" id="GO:0003677">
    <property type="term" value="F:DNA binding"/>
    <property type="evidence" value="ECO:0007669"/>
    <property type="project" value="InterPro"/>
</dbReference>